<reference evidence="1 2" key="1">
    <citation type="submission" date="2019-07" db="EMBL/GenBank/DDBJ databases">
        <authorList>
            <person name="Kim J.K."/>
            <person name="Cheong H.-M."/>
            <person name="Choi Y."/>
            <person name="Hwang K.J."/>
            <person name="Lee S."/>
            <person name="Choi C."/>
        </authorList>
    </citation>
    <scope>NUCLEOTIDE SEQUENCE [LARGE SCALE GENOMIC DNA]</scope>
    <source>
        <strain evidence="1 2">KS 22</strain>
    </source>
</reference>
<evidence type="ECO:0000313" key="1">
    <source>
        <dbReference type="EMBL" id="QMV42864.1"/>
    </source>
</evidence>
<evidence type="ECO:0000313" key="2">
    <source>
        <dbReference type="Proteomes" id="UP000515679"/>
    </source>
</evidence>
<proteinExistence type="predicted"/>
<sequence length="109" mass="12809">MSKKLENNGLWESSRMMLPEHKERIIAENLEIKHRRPTKPALDEQQWEEIMRVLMASLGMRVAAQFKLYHEYEDCAAIGIVDKVDPYTRTFIIDGERFRMEDIIGASLQ</sequence>
<keyword evidence="2" id="KW-1185">Reference proteome</keyword>
<dbReference type="Proteomes" id="UP000515679">
    <property type="component" value="Chromosome"/>
</dbReference>
<dbReference type="RefSeq" id="WP_182299091.1">
    <property type="nucleotide sequence ID" value="NZ_CP041969.1"/>
</dbReference>
<organism evidence="1 2">
    <name type="scientific">Cohnella cholangitidis</name>
    <dbReference type="NCBI Taxonomy" id="2598458"/>
    <lineage>
        <taxon>Bacteria</taxon>
        <taxon>Bacillati</taxon>
        <taxon>Bacillota</taxon>
        <taxon>Bacilli</taxon>
        <taxon>Bacillales</taxon>
        <taxon>Paenibacillaceae</taxon>
        <taxon>Cohnella</taxon>
    </lineage>
</organism>
<dbReference type="EMBL" id="CP041969">
    <property type="protein sequence ID" value="QMV42864.1"/>
    <property type="molecule type" value="Genomic_DNA"/>
</dbReference>
<accession>A0A7G5C0Y0</accession>
<dbReference type="KEGG" id="cchl:FPL14_17975"/>
<dbReference type="InterPro" id="IPR014962">
    <property type="entry name" value="YolD"/>
</dbReference>
<name>A0A7G5C0Y0_9BACL</name>
<protein>
    <submittedName>
        <fullName evidence="1">YolD-like family protein</fullName>
    </submittedName>
</protein>
<dbReference type="Pfam" id="PF08863">
    <property type="entry name" value="YolD"/>
    <property type="match status" value="1"/>
</dbReference>
<gene>
    <name evidence="1" type="ORF">FPL14_17975</name>
</gene>
<dbReference type="AlphaFoldDB" id="A0A7G5C0Y0"/>